<proteinExistence type="predicted"/>
<gene>
    <name evidence="1" type="ORF">LCGC14_1384740</name>
</gene>
<dbReference type="EMBL" id="LAZR01008885">
    <property type="protein sequence ID" value="KKM75978.1"/>
    <property type="molecule type" value="Genomic_DNA"/>
</dbReference>
<organism evidence="1">
    <name type="scientific">marine sediment metagenome</name>
    <dbReference type="NCBI Taxonomy" id="412755"/>
    <lineage>
        <taxon>unclassified sequences</taxon>
        <taxon>metagenomes</taxon>
        <taxon>ecological metagenomes</taxon>
    </lineage>
</organism>
<evidence type="ECO:0000313" key="1">
    <source>
        <dbReference type="EMBL" id="KKM75978.1"/>
    </source>
</evidence>
<reference evidence="1" key="1">
    <citation type="journal article" date="2015" name="Nature">
        <title>Complex archaea that bridge the gap between prokaryotes and eukaryotes.</title>
        <authorList>
            <person name="Spang A."/>
            <person name="Saw J.H."/>
            <person name="Jorgensen S.L."/>
            <person name="Zaremba-Niedzwiedzka K."/>
            <person name="Martijn J."/>
            <person name="Lind A.E."/>
            <person name="van Eijk R."/>
            <person name="Schleper C."/>
            <person name="Guy L."/>
            <person name="Ettema T.J."/>
        </authorList>
    </citation>
    <scope>NUCLEOTIDE SEQUENCE</scope>
</reference>
<sequence>MKISHLGKNGDLVYALPVIKALARIRGEPITIFTSPLCYQIVPLLWEQPYIKDVEIDYSRSYKIKDNCIDPWNVLEYPDLNLSPQPAMYRPSSPRPYTHAYMEIAGIETLEIKDRIAFPTLWNHRQWYWEHKVEYADKPTWTPPKTVVLAPESESLKTVPNRLWADIAMVLLEHYD</sequence>
<protein>
    <submittedName>
        <fullName evidence="1">Uncharacterized protein</fullName>
    </submittedName>
</protein>
<feature type="non-terminal residue" evidence="1">
    <location>
        <position position="176"/>
    </location>
</feature>
<accession>A0A0F9K1W7</accession>
<comment type="caution">
    <text evidence="1">The sequence shown here is derived from an EMBL/GenBank/DDBJ whole genome shotgun (WGS) entry which is preliminary data.</text>
</comment>
<dbReference type="AlphaFoldDB" id="A0A0F9K1W7"/>
<name>A0A0F9K1W7_9ZZZZ</name>